<dbReference type="Proteomes" id="UP000199607">
    <property type="component" value="Unassembled WGS sequence"/>
</dbReference>
<evidence type="ECO:0000256" key="1">
    <source>
        <dbReference type="SAM" id="MobiDB-lite"/>
    </source>
</evidence>
<feature type="domain" description="TNase-like" evidence="2">
    <location>
        <begin position="181"/>
        <end position="338"/>
    </location>
</feature>
<accession>A0A1I4G6W1</accession>
<dbReference type="Gene3D" id="2.40.50.90">
    <property type="match status" value="1"/>
</dbReference>
<keyword evidence="3" id="KW-0540">Nuclease</keyword>
<dbReference type="RefSeq" id="WP_177197654.1">
    <property type="nucleotide sequence ID" value="NZ_FOTC01000003.1"/>
</dbReference>
<dbReference type="PROSITE" id="PS51257">
    <property type="entry name" value="PROKAR_LIPOPROTEIN"/>
    <property type="match status" value="1"/>
</dbReference>
<proteinExistence type="predicted"/>
<dbReference type="GO" id="GO:0004519">
    <property type="term" value="F:endonuclease activity"/>
    <property type="evidence" value="ECO:0007669"/>
    <property type="project" value="UniProtKB-KW"/>
</dbReference>
<evidence type="ECO:0000259" key="2">
    <source>
        <dbReference type="PROSITE" id="PS50830"/>
    </source>
</evidence>
<feature type="compositionally biased region" description="Low complexity" evidence="1">
    <location>
        <begin position="112"/>
        <end position="131"/>
    </location>
</feature>
<dbReference type="InterPro" id="IPR016071">
    <property type="entry name" value="Staphylococal_nuclease_OB-fold"/>
</dbReference>
<gene>
    <name evidence="3" type="ORF">SAMN04487950_3055</name>
</gene>
<keyword evidence="4" id="KW-1185">Reference proteome</keyword>
<keyword evidence="3" id="KW-0255">Endonuclease</keyword>
<feature type="compositionally biased region" description="Polar residues" evidence="1">
    <location>
        <begin position="61"/>
        <end position="73"/>
    </location>
</feature>
<dbReference type="AlphaFoldDB" id="A0A1I4G6W1"/>
<dbReference type="InterPro" id="IPR035437">
    <property type="entry name" value="SNase_OB-fold_sf"/>
</dbReference>
<feature type="compositionally biased region" description="Low complexity" evidence="1">
    <location>
        <begin position="146"/>
        <end position="178"/>
    </location>
</feature>
<protein>
    <submittedName>
        <fullName evidence="3">Endonuclease YncB, thermonuclease family</fullName>
    </submittedName>
</protein>
<evidence type="ECO:0000313" key="3">
    <source>
        <dbReference type="EMBL" id="SFL25230.1"/>
    </source>
</evidence>
<organism evidence="3 4">
    <name type="scientific">Halogranum rubrum</name>
    <dbReference type="NCBI Taxonomy" id="553466"/>
    <lineage>
        <taxon>Archaea</taxon>
        <taxon>Methanobacteriati</taxon>
        <taxon>Methanobacteriota</taxon>
        <taxon>Stenosarchaea group</taxon>
        <taxon>Halobacteria</taxon>
        <taxon>Halobacteriales</taxon>
        <taxon>Haloferacaceae</taxon>
    </lineage>
</organism>
<dbReference type="STRING" id="553466.SAMN04487950_3055"/>
<sequence length="345" mass="35712">MTRWAKPTLLVVLLLTSGCLGDLFGAERPTTDDAHVDLHAGPAAPLANDVDSVPTDVAPDETSSQPPSATQTPVPVDPSGSASVTDVTDVGPMAEEPEANGTDVDAVPFDGVPAVDASPPSVPVVVAPARPGSESVGEAVAPPAPTTDTPASTPDAGEGVDQTNQTSYTNQTNQTNTTASEMRSAMVLTVVDGDTVRVAFADGEVATVDLAGVDAPELYTSTTPALFSPVPNSTGGEAYLHVWGWTADRALNRELSGESVEVVIVSSTAIVASDDPYVVFDSPETVYVAYVVHEERSVNLALVASGLARATDDEHPRRETFVAVEMDARANERGLWAVTDPLSVP</sequence>
<evidence type="ECO:0000313" key="4">
    <source>
        <dbReference type="Proteomes" id="UP000199607"/>
    </source>
</evidence>
<name>A0A1I4G6W1_9EURY</name>
<dbReference type="EMBL" id="FOTC01000003">
    <property type="protein sequence ID" value="SFL25230.1"/>
    <property type="molecule type" value="Genomic_DNA"/>
</dbReference>
<dbReference type="SUPFAM" id="SSF50199">
    <property type="entry name" value="Staphylococcal nuclease"/>
    <property type="match status" value="1"/>
</dbReference>
<feature type="region of interest" description="Disordered" evidence="1">
    <location>
        <begin position="35"/>
        <end position="178"/>
    </location>
</feature>
<dbReference type="PROSITE" id="PS50830">
    <property type="entry name" value="TNASE_3"/>
    <property type="match status" value="1"/>
</dbReference>
<reference evidence="4" key="1">
    <citation type="submission" date="2016-10" db="EMBL/GenBank/DDBJ databases">
        <authorList>
            <person name="Varghese N."/>
            <person name="Submissions S."/>
        </authorList>
    </citation>
    <scope>NUCLEOTIDE SEQUENCE [LARGE SCALE GENOMIC DNA]</scope>
    <source>
        <strain evidence="4">CGMCC 1.7738</strain>
    </source>
</reference>
<keyword evidence="3" id="KW-0378">Hydrolase</keyword>
<dbReference type="SMART" id="SM00318">
    <property type="entry name" value="SNc"/>
    <property type="match status" value="1"/>
</dbReference>
<dbReference type="Pfam" id="PF00565">
    <property type="entry name" value="SNase"/>
    <property type="match status" value="1"/>
</dbReference>